<protein>
    <submittedName>
        <fullName evidence="1">Uncharacterized protein</fullName>
    </submittedName>
</protein>
<proteinExistence type="predicted"/>
<accession>A0A7I7Z1D4</accession>
<dbReference type="EMBL" id="AP022614">
    <property type="protein sequence ID" value="BBZ47679.1"/>
    <property type="molecule type" value="Genomic_DNA"/>
</dbReference>
<evidence type="ECO:0000313" key="2">
    <source>
        <dbReference type="Proteomes" id="UP000467105"/>
    </source>
</evidence>
<organism evidence="1 2">
    <name type="scientific">Mycobacterium parmense</name>
    <dbReference type="NCBI Taxonomy" id="185642"/>
    <lineage>
        <taxon>Bacteria</taxon>
        <taxon>Bacillati</taxon>
        <taxon>Actinomycetota</taxon>
        <taxon>Actinomycetes</taxon>
        <taxon>Mycobacteriales</taxon>
        <taxon>Mycobacteriaceae</taxon>
        <taxon>Mycobacterium</taxon>
        <taxon>Mycobacterium simiae complex</taxon>
    </lineage>
</organism>
<dbReference type="RefSeq" id="WP_179969905.1">
    <property type="nucleotide sequence ID" value="NZ_AP022614.1"/>
</dbReference>
<gene>
    <name evidence="1" type="ORF">MPRM_49600</name>
</gene>
<reference evidence="1 2" key="1">
    <citation type="journal article" date="2019" name="Emerg. Microbes Infect.">
        <title>Comprehensive subspecies identification of 175 nontuberculous mycobacteria species based on 7547 genomic profiles.</title>
        <authorList>
            <person name="Matsumoto Y."/>
            <person name="Kinjo T."/>
            <person name="Motooka D."/>
            <person name="Nabeya D."/>
            <person name="Jung N."/>
            <person name="Uechi K."/>
            <person name="Horii T."/>
            <person name="Iida T."/>
            <person name="Fujita J."/>
            <person name="Nakamura S."/>
        </authorList>
    </citation>
    <scope>NUCLEOTIDE SEQUENCE [LARGE SCALE GENOMIC DNA]</scope>
    <source>
        <strain evidence="1 2">JCM 14742</strain>
    </source>
</reference>
<dbReference type="AlphaFoldDB" id="A0A7I7Z1D4"/>
<dbReference type="Proteomes" id="UP000467105">
    <property type="component" value="Chromosome"/>
</dbReference>
<sequence length="163" mass="17508">MPNLNPAAAGGLVIGAKSVRDTVGGGIDAELSAADALGLRFPSPELVAAAAALFERAQSLADGHDLLDEEPESGRFRITVGPGVVRLGWTNPVRAEEASERAVNRHRLDVADEVDRLKGGRDVPDPRGRAIIEWSRKSRAAMCAPSPSSITRHWWSAAVRQRW</sequence>
<evidence type="ECO:0000313" key="1">
    <source>
        <dbReference type="EMBL" id="BBZ47679.1"/>
    </source>
</evidence>
<keyword evidence="2" id="KW-1185">Reference proteome</keyword>
<name>A0A7I7Z1D4_9MYCO</name>